<feature type="transmembrane region" description="Helical" evidence="6">
    <location>
        <begin position="288"/>
        <end position="308"/>
    </location>
</feature>
<dbReference type="InterPro" id="IPR047199">
    <property type="entry name" value="CorA-like"/>
</dbReference>
<dbReference type="CDD" id="cd12827">
    <property type="entry name" value="EcCorA_ZntB-like_u2"/>
    <property type="match status" value="1"/>
</dbReference>
<sequence>MLNIYLTDRNGKLQEIEEIQKGCWINVLHPTEEEIQFLVQTLNVELDFIKDPLDDEERSRIEKEDDNALIIVDIPTVRHDEEGNSMYDTIPIGMIVMPECFVTICLEENPIFERFINQRIKEFYTFKKTRFALQLLYTISTYYLRYLKQINRKTTDLEQELNKSMKNKEIFTLLGLEKSLVYFTTSLKANKIVIQKLMRNNTFLKMYEDDQDLLEDVLIENKQAIEMAEIYSNILSGMMNTFSSVISNNLNSVMKFLTSMTIILSVPTMVSSFFGMNVPVPLSENPHGFLMAMIISAILSCVMAFIFWKKRYF</sequence>
<dbReference type="InterPro" id="IPR045863">
    <property type="entry name" value="CorA_TM1_TM2"/>
</dbReference>
<comment type="subcellular location">
    <subcellularLocation>
        <location evidence="1">Membrane</location>
        <topology evidence="1">Multi-pass membrane protein</topology>
    </subcellularLocation>
</comment>
<protein>
    <submittedName>
        <fullName evidence="7">Magnesium transporter CorA family protein</fullName>
    </submittedName>
</protein>
<evidence type="ECO:0000256" key="6">
    <source>
        <dbReference type="SAM" id="Phobius"/>
    </source>
</evidence>
<comment type="similarity">
    <text evidence="2">Belongs to the CorA metal ion transporter (MIT) (TC 1.A.35) family.</text>
</comment>
<dbReference type="EMBL" id="JBAWSX010000006">
    <property type="protein sequence ID" value="MEI4802190.1"/>
    <property type="molecule type" value="Genomic_DNA"/>
</dbReference>
<keyword evidence="3 6" id="KW-0812">Transmembrane</keyword>
<evidence type="ECO:0000256" key="4">
    <source>
        <dbReference type="ARBA" id="ARBA00022989"/>
    </source>
</evidence>
<keyword evidence="5 6" id="KW-0472">Membrane</keyword>
<dbReference type="SUPFAM" id="SSF143865">
    <property type="entry name" value="CorA soluble domain-like"/>
    <property type="match status" value="1"/>
</dbReference>
<dbReference type="SUPFAM" id="SSF144083">
    <property type="entry name" value="Magnesium transport protein CorA, transmembrane region"/>
    <property type="match status" value="1"/>
</dbReference>
<proteinExistence type="inferred from homology"/>
<evidence type="ECO:0000256" key="5">
    <source>
        <dbReference type="ARBA" id="ARBA00023136"/>
    </source>
</evidence>
<evidence type="ECO:0000313" key="7">
    <source>
        <dbReference type="EMBL" id="MEI4802190.1"/>
    </source>
</evidence>
<dbReference type="PANTHER" id="PTHR47891">
    <property type="entry name" value="TRANSPORTER-RELATED"/>
    <property type="match status" value="1"/>
</dbReference>
<comment type="caution">
    <text evidence="7">The sequence shown here is derived from an EMBL/GenBank/DDBJ whole genome shotgun (WGS) entry which is preliminary data.</text>
</comment>
<feature type="transmembrane region" description="Helical" evidence="6">
    <location>
        <begin position="256"/>
        <end position="276"/>
    </location>
</feature>
<evidence type="ECO:0000256" key="2">
    <source>
        <dbReference type="ARBA" id="ARBA00009765"/>
    </source>
</evidence>
<dbReference type="RefSeq" id="WP_090911894.1">
    <property type="nucleotide sequence ID" value="NZ_JBAWSX010000006.1"/>
</dbReference>
<name>A0ABU8FKH4_9BACI</name>
<organism evidence="7 8">
    <name type="scientific">Bacillus bruguierae</name>
    <dbReference type="NCBI Taxonomy" id="3127667"/>
    <lineage>
        <taxon>Bacteria</taxon>
        <taxon>Bacillati</taxon>
        <taxon>Bacillota</taxon>
        <taxon>Bacilli</taxon>
        <taxon>Bacillales</taxon>
        <taxon>Bacillaceae</taxon>
        <taxon>Bacillus</taxon>
    </lineage>
</organism>
<evidence type="ECO:0000256" key="1">
    <source>
        <dbReference type="ARBA" id="ARBA00004141"/>
    </source>
</evidence>
<gene>
    <name evidence="7" type="ORF">WAZ07_12835</name>
</gene>
<dbReference type="Gene3D" id="3.30.460.20">
    <property type="entry name" value="CorA soluble domain-like"/>
    <property type="match status" value="1"/>
</dbReference>
<evidence type="ECO:0000256" key="3">
    <source>
        <dbReference type="ARBA" id="ARBA00022692"/>
    </source>
</evidence>
<dbReference type="Gene3D" id="1.20.58.340">
    <property type="entry name" value="Magnesium transport protein CorA, transmembrane region"/>
    <property type="match status" value="2"/>
</dbReference>
<dbReference type="InterPro" id="IPR045861">
    <property type="entry name" value="CorA_cytoplasmic_dom"/>
</dbReference>
<accession>A0ABU8FKH4</accession>
<dbReference type="PANTHER" id="PTHR47891:SF2">
    <property type="entry name" value="MAGNESIUM AND COBALT TRANSPORTER"/>
    <property type="match status" value="1"/>
</dbReference>
<keyword evidence="4 6" id="KW-1133">Transmembrane helix</keyword>
<keyword evidence="8" id="KW-1185">Reference proteome</keyword>
<dbReference type="Proteomes" id="UP001372526">
    <property type="component" value="Unassembled WGS sequence"/>
</dbReference>
<dbReference type="Pfam" id="PF01544">
    <property type="entry name" value="CorA"/>
    <property type="match status" value="1"/>
</dbReference>
<dbReference type="InterPro" id="IPR002523">
    <property type="entry name" value="MgTranspt_CorA/ZnTranspt_ZntB"/>
</dbReference>
<reference evidence="7 8" key="1">
    <citation type="submission" date="2024-01" db="EMBL/GenBank/DDBJ databases">
        <title>Seven novel Bacillus-like species.</title>
        <authorList>
            <person name="Liu G."/>
        </authorList>
    </citation>
    <scope>NUCLEOTIDE SEQUENCE [LARGE SCALE GENOMIC DNA]</scope>
    <source>
        <strain evidence="7 8">FJAT-51639</strain>
    </source>
</reference>
<evidence type="ECO:0000313" key="8">
    <source>
        <dbReference type="Proteomes" id="UP001372526"/>
    </source>
</evidence>